<evidence type="ECO:0000256" key="1">
    <source>
        <dbReference type="SAM" id="MobiDB-lite"/>
    </source>
</evidence>
<evidence type="ECO:0000313" key="3">
    <source>
        <dbReference type="Proteomes" id="UP000254461"/>
    </source>
</evidence>
<name>A0A380JVE9_9STRE</name>
<dbReference type="AlphaFoldDB" id="A0A380JVE9"/>
<dbReference type="EMBL" id="UHFF01000002">
    <property type="protein sequence ID" value="SUN48180.1"/>
    <property type="molecule type" value="Genomic_DNA"/>
</dbReference>
<reference evidence="2 3" key="1">
    <citation type="submission" date="2018-06" db="EMBL/GenBank/DDBJ databases">
        <authorList>
            <consortium name="Pathogen Informatics"/>
            <person name="Doyle S."/>
        </authorList>
    </citation>
    <scope>NUCLEOTIDE SEQUENCE [LARGE SCALE GENOMIC DNA]</scope>
    <source>
        <strain evidence="2 3">NCTC12092</strain>
    </source>
</reference>
<organism evidence="2 3">
    <name type="scientific">Streptococcus equi subsp. equi</name>
    <dbReference type="NCBI Taxonomy" id="148942"/>
    <lineage>
        <taxon>Bacteria</taxon>
        <taxon>Bacillati</taxon>
        <taxon>Bacillota</taxon>
        <taxon>Bacilli</taxon>
        <taxon>Lactobacillales</taxon>
        <taxon>Streptococcaceae</taxon>
        <taxon>Streptococcus</taxon>
    </lineage>
</organism>
<dbReference type="Proteomes" id="UP000254461">
    <property type="component" value="Unassembled WGS sequence"/>
</dbReference>
<sequence length="197" mass="22887">MTKHAFPLVADGEPIIESARQMALYENEDLITNIAGSYQDKHYDDIIRDHQFAEKAPVVSKESLHHSPAVNEDHSYAQKARRQAKQAVKEKRQAYIAKNMAYSPKQATKKGQSRVVSSKKPATELSRFTEKLNQESYILAELPRQYKEPQNTSQVAVKKNNYDFLKRSQIYNHQEDRDHREKTIAQELNLNRFEDIK</sequence>
<feature type="region of interest" description="Disordered" evidence="1">
    <location>
        <begin position="61"/>
        <end position="80"/>
    </location>
</feature>
<dbReference type="RefSeq" id="WP_115251288.1">
    <property type="nucleotide sequence ID" value="NZ_UHFF01000002.1"/>
</dbReference>
<proteinExistence type="predicted"/>
<gene>
    <name evidence="2" type="ORF">NCTC12092_01677</name>
</gene>
<feature type="region of interest" description="Disordered" evidence="1">
    <location>
        <begin position="98"/>
        <end position="122"/>
    </location>
</feature>
<protein>
    <submittedName>
        <fullName evidence="2">Hypothetical cytosolic protein</fullName>
    </submittedName>
</protein>
<accession>A0A380JVE9</accession>
<evidence type="ECO:0000313" key="2">
    <source>
        <dbReference type="EMBL" id="SUN48180.1"/>
    </source>
</evidence>